<dbReference type="EMBL" id="VULZ01000014">
    <property type="protein sequence ID" value="MSS15715.1"/>
    <property type="molecule type" value="Genomic_DNA"/>
</dbReference>
<evidence type="ECO:0000256" key="5">
    <source>
        <dbReference type="ARBA" id="ARBA00022989"/>
    </source>
</evidence>
<dbReference type="Proteomes" id="UP000481852">
    <property type="component" value="Unassembled WGS sequence"/>
</dbReference>
<sequence>MQQTSLAFRRKKSIAVASTVFLFPALLVIAIFIIYPIIDSFATSAYDWNGITDKLFVGFGNWKEMFHDKVFWKAFGNNLIVMVLSICIQMPIGIALATWLDKVGRKGNVAKVIWFIPMLMSSVAIGYLFRYALDANTGFVTGLSQLFGGGRVDLLGNPGKVLLTCIFIISWQFTPFYMVYYLAGYSGLSEDVKEAAMIDGATERQYFWRVALPLLKPTIKSAVILSMVGSLKYFDLVYVLTKGGPSHASELMATYMYSMAFESHRNGYASTLACGMFILISLIAIVTMRLLNRKED</sequence>
<evidence type="ECO:0000256" key="7">
    <source>
        <dbReference type="RuleBase" id="RU363032"/>
    </source>
</evidence>
<keyword evidence="2 7" id="KW-0813">Transport</keyword>
<proteinExistence type="inferred from homology"/>
<gene>
    <name evidence="9" type="ORF">FYJ35_11855</name>
</gene>
<evidence type="ECO:0000256" key="3">
    <source>
        <dbReference type="ARBA" id="ARBA00022475"/>
    </source>
</evidence>
<dbReference type="RefSeq" id="WP_154526841.1">
    <property type="nucleotide sequence ID" value="NZ_JAQYJL010000002.1"/>
</dbReference>
<dbReference type="Gene3D" id="1.10.3720.10">
    <property type="entry name" value="MetI-like"/>
    <property type="match status" value="1"/>
</dbReference>
<keyword evidence="3" id="KW-1003">Cell membrane</keyword>
<dbReference type="AlphaFoldDB" id="A0A6L5X8F6"/>
<feature type="transmembrane region" description="Helical" evidence="7">
    <location>
        <begin position="79"/>
        <end position="100"/>
    </location>
</feature>
<accession>A0A6L5X8F6</accession>
<keyword evidence="6 7" id="KW-0472">Membrane</keyword>
<evidence type="ECO:0000256" key="1">
    <source>
        <dbReference type="ARBA" id="ARBA00004651"/>
    </source>
</evidence>
<dbReference type="InterPro" id="IPR051393">
    <property type="entry name" value="ABC_transporter_permease"/>
</dbReference>
<feature type="transmembrane region" description="Helical" evidence="7">
    <location>
        <begin position="112"/>
        <end position="133"/>
    </location>
</feature>
<dbReference type="PANTHER" id="PTHR30193:SF37">
    <property type="entry name" value="INNER MEMBRANE ABC TRANSPORTER PERMEASE PROTEIN YCJO"/>
    <property type="match status" value="1"/>
</dbReference>
<dbReference type="InterPro" id="IPR000515">
    <property type="entry name" value="MetI-like"/>
</dbReference>
<evidence type="ECO:0000256" key="4">
    <source>
        <dbReference type="ARBA" id="ARBA00022692"/>
    </source>
</evidence>
<feature type="domain" description="ABC transmembrane type-1" evidence="8">
    <location>
        <begin position="75"/>
        <end position="289"/>
    </location>
</feature>
<comment type="subcellular location">
    <subcellularLocation>
        <location evidence="1 7">Cell membrane</location>
        <topology evidence="1 7">Multi-pass membrane protein</topology>
    </subcellularLocation>
</comment>
<evidence type="ECO:0000256" key="2">
    <source>
        <dbReference type="ARBA" id="ARBA00022448"/>
    </source>
</evidence>
<dbReference type="SUPFAM" id="SSF161098">
    <property type="entry name" value="MetI-like"/>
    <property type="match status" value="1"/>
</dbReference>
<dbReference type="GO" id="GO:0005886">
    <property type="term" value="C:plasma membrane"/>
    <property type="evidence" value="ECO:0007669"/>
    <property type="project" value="UniProtKB-SubCell"/>
</dbReference>
<dbReference type="GO" id="GO:0055085">
    <property type="term" value="P:transmembrane transport"/>
    <property type="evidence" value="ECO:0007669"/>
    <property type="project" value="InterPro"/>
</dbReference>
<name>A0A6L5X8F6_9FIRM</name>
<organism evidence="9 10">
    <name type="scientific">Porcincola intestinalis</name>
    <dbReference type="NCBI Taxonomy" id="2606632"/>
    <lineage>
        <taxon>Bacteria</taxon>
        <taxon>Bacillati</taxon>
        <taxon>Bacillota</taxon>
        <taxon>Clostridia</taxon>
        <taxon>Lachnospirales</taxon>
        <taxon>Lachnospiraceae</taxon>
        <taxon>Porcincola</taxon>
    </lineage>
</organism>
<evidence type="ECO:0000313" key="10">
    <source>
        <dbReference type="Proteomes" id="UP000481852"/>
    </source>
</evidence>
<evidence type="ECO:0000256" key="6">
    <source>
        <dbReference type="ARBA" id="ARBA00023136"/>
    </source>
</evidence>
<feature type="transmembrane region" description="Helical" evidence="7">
    <location>
        <begin position="12"/>
        <end position="38"/>
    </location>
</feature>
<reference evidence="9 10" key="1">
    <citation type="submission" date="2019-08" db="EMBL/GenBank/DDBJ databases">
        <title>In-depth cultivation of the pig gut microbiome towards novel bacterial diversity and tailored functional studies.</title>
        <authorList>
            <person name="Wylensek D."/>
            <person name="Hitch T.C.A."/>
            <person name="Clavel T."/>
        </authorList>
    </citation>
    <scope>NUCLEOTIDE SEQUENCE [LARGE SCALE GENOMIC DNA]</scope>
    <source>
        <strain evidence="9 10">Oil+RF-744-WCA-WT-11</strain>
    </source>
</reference>
<dbReference type="Pfam" id="PF00528">
    <property type="entry name" value="BPD_transp_1"/>
    <property type="match status" value="1"/>
</dbReference>
<comment type="similarity">
    <text evidence="7">Belongs to the binding-protein-dependent transport system permease family.</text>
</comment>
<dbReference type="PROSITE" id="PS50928">
    <property type="entry name" value="ABC_TM1"/>
    <property type="match status" value="1"/>
</dbReference>
<keyword evidence="10" id="KW-1185">Reference proteome</keyword>
<feature type="transmembrane region" description="Helical" evidence="7">
    <location>
        <begin position="268"/>
        <end position="291"/>
    </location>
</feature>
<keyword evidence="4 7" id="KW-0812">Transmembrane</keyword>
<feature type="transmembrane region" description="Helical" evidence="7">
    <location>
        <begin position="161"/>
        <end position="183"/>
    </location>
</feature>
<keyword evidence="5 7" id="KW-1133">Transmembrane helix</keyword>
<evidence type="ECO:0000259" key="8">
    <source>
        <dbReference type="PROSITE" id="PS50928"/>
    </source>
</evidence>
<dbReference type="PANTHER" id="PTHR30193">
    <property type="entry name" value="ABC TRANSPORTER PERMEASE PROTEIN"/>
    <property type="match status" value="1"/>
</dbReference>
<dbReference type="InterPro" id="IPR035906">
    <property type="entry name" value="MetI-like_sf"/>
</dbReference>
<dbReference type="CDD" id="cd06261">
    <property type="entry name" value="TM_PBP2"/>
    <property type="match status" value="1"/>
</dbReference>
<evidence type="ECO:0000313" key="9">
    <source>
        <dbReference type="EMBL" id="MSS15715.1"/>
    </source>
</evidence>
<protein>
    <submittedName>
        <fullName evidence="9">Sugar ABC transporter permease</fullName>
    </submittedName>
</protein>
<comment type="caution">
    <text evidence="9">The sequence shown here is derived from an EMBL/GenBank/DDBJ whole genome shotgun (WGS) entry which is preliminary data.</text>
</comment>